<protein>
    <submittedName>
        <fullName evidence="2">Solute carrier family 7 (cationic amino acid transporter, y+ system), member 6</fullName>
    </submittedName>
</protein>
<dbReference type="Antibodypedia" id="55124">
    <property type="antibodies" value="113 antibodies from 18 providers"/>
</dbReference>
<reference evidence="2 4" key="2">
    <citation type="journal article" date="2009" name="PLoS Biol.">
        <title>Lineage-specific biology revealed by a finished genome assembly of the mouse.</title>
        <authorList>
            <consortium name="Mouse Genome Sequencing Consortium"/>
            <person name="Church D.M."/>
            <person name="Goodstadt L."/>
            <person name="Hillier L.W."/>
            <person name="Zody M.C."/>
            <person name="Goldstein S."/>
            <person name="She X."/>
            <person name="Bult C.J."/>
            <person name="Agarwala R."/>
            <person name="Cherry J.L."/>
            <person name="DiCuccio M."/>
            <person name="Hlavina W."/>
            <person name="Kapustin Y."/>
            <person name="Meric P."/>
            <person name="Maglott D."/>
            <person name="Birtle Z."/>
            <person name="Marques A.C."/>
            <person name="Graves T."/>
            <person name="Zhou S."/>
            <person name="Teague B."/>
            <person name="Potamousis K."/>
            <person name="Churas C."/>
            <person name="Place M."/>
            <person name="Herschleb J."/>
            <person name="Runnheim R."/>
            <person name="Forrest D."/>
            <person name="Amos-Landgraf J."/>
            <person name="Schwartz D.C."/>
            <person name="Cheng Z."/>
            <person name="Lindblad-Toh K."/>
            <person name="Eichler E.E."/>
            <person name="Ponting C.P."/>
        </authorList>
    </citation>
    <scope>NUCLEOTIDE SEQUENCE [LARGE SCALE GENOMIC DNA]</scope>
    <source>
        <strain evidence="2 4">C57BL/6J</strain>
    </source>
</reference>
<dbReference type="MGI" id="MGI:2142598">
    <property type="gene designation" value="Slc7a6"/>
</dbReference>
<evidence type="ECO:0000313" key="3">
    <source>
        <dbReference type="MGI" id="MGI:2142598"/>
    </source>
</evidence>
<evidence type="ECO:0007829" key="5">
    <source>
        <dbReference type="PeptideAtlas" id="A0A1D5RMA4"/>
    </source>
</evidence>
<evidence type="ECO:0007829" key="6">
    <source>
        <dbReference type="ProteomicsDB" id="A0A1D5RMA4"/>
    </source>
</evidence>
<reference evidence="7" key="1">
    <citation type="journal article" date="2009" name="Immunity">
        <title>The phagosomal proteome in interferon-gamma-activated macrophages.</title>
        <authorList>
            <person name="Trost M."/>
            <person name="English L."/>
            <person name="Lemieux S."/>
            <person name="Courcelles M."/>
            <person name="Desjardins M."/>
            <person name="Thibault P."/>
        </authorList>
    </citation>
    <scope>IDENTIFICATION BY MASS SPECTROMETRY [LARGE SCALE ANALYSIS]</scope>
</reference>
<evidence type="ECO:0000313" key="2">
    <source>
        <dbReference type="Ensembl" id="ENSMUSP00000148693.2"/>
    </source>
</evidence>
<reference evidence="2 4" key="3">
    <citation type="journal article" date="2011" name="PLoS Biol.">
        <title>Modernizing reference genome assemblies.</title>
        <authorList>
            <person name="Church D.M."/>
            <person name="Schneider V.A."/>
            <person name="Graves T."/>
            <person name="Auger K."/>
            <person name="Cunningham F."/>
            <person name="Bouk N."/>
            <person name="Chen H.C."/>
            <person name="Agarwala R."/>
            <person name="McLaren W.M."/>
            <person name="Ritchie G.R."/>
            <person name="Albracht D."/>
            <person name="Kremitzki M."/>
            <person name="Rock S."/>
            <person name="Kotkiewicz H."/>
            <person name="Kremitzki C."/>
            <person name="Wollam A."/>
            <person name="Trani L."/>
            <person name="Fulton L."/>
            <person name="Fulton R."/>
            <person name="Matthews L."/>
            <person name="Whitehead S."/>
            <person name="Chow W."/>
            <person name="Torrance J."/>
            <person name="Dunn M."/>
            <person name="Harden G."/>
            <person name="Threadgold G."/>
            <person name="Wood J."/>
            <person name="Collins J."/>
            <person name="Heath P."/>
            <person name="Griffiths G."/>
            <person name="Pelan S."/>
            <person name="Grafham D."/>
            <person name="Eichler E.E."/>
            <person name="Weinstock G."/>
            <person name="Mardis E.R."/>
            <person name="Wilson R.K."/>
            <person name="Howe K."/>
            <person name="Flicek P."/>
            <person name="Hubbard T."/>
        </authorList>
    </citation>
    <scope>NUCLEOTIDE SEQUENCE [LARGE SCALE GENOMIC DNA]</scope>
    <source>
        <strain evidence="2 4">C57BL/6J</strain>
    </source>
</reference>
<dbReference type="VEuPathDB" id="HostDB:ENSMUSG00000031904"/>
<sequence length="66" mass="6987">MEAQELGSPTPTYHLLPKANQHTVKEDAGSPSQGSPETMQLKKEISLLNGRPSGASLPLSVCGSHF</sequence>
<dbReference type="AGR" id="MGI:2142598"/>
<evidence type="ECO:0007829" key="7">
    <source>
        <dbReference type="PubMed" id="19144319"/>
    </source>
</evidence>
<evidence type="ECO:0000256" key="1">
    <source>
        <dbReference type="SAM" id="MobiDB-lite"/>
    </source>
</evidence>
<dbReference type="Proteomes" id="UP000000589">
    <property type="component" value="Chromosome 8"/>
</dbReference>
<reference evidence="2" key="5">
    <citation type="submission" date="2025-09" db="UniProtKB">
        <authorList>
            <consortium name="Ensembl"/>
        </authorList>
    </citation>
    <scope>IDENTIFICATION</scope>
    <source>
        <strain evidence="2">C57BL/6J</strain>
    </source>
</reference>
<evidence type="ECO:0000313" key="4">
    <source>
        <dbReference type="Proteomes" id="UP000000589"/>
    </source>
</evidence>
<dbReference type="Bgee" id="ENSMUSG00000031904">
    <property type="expression patterns" value="Expressed in spermatocyte and 246 other cell types or tissues"/>
</dbReference>
<accession>A0A1D5RMA4</accession>
<proteinExistence type="evidence at protein level"/>
<dbReference type="ExpressionAtlas" id="A0A1D5RMA4">
    <property type="expression patterns" value="baseline and differential"/>
</dbReference>
<keyword evidence="5 6" id="KW-1267">Proteomics identification</keyword>
<dbReference type="Ensembl" id="ENSMUST00000212377.2">
    <property type="protein sequence ID" value="ENSMUSP00000148693.2"/>
    <property type="gene ID" value="ENSMUSG00000031904.6"/>
</dbReference>
<gene>
    <name evidence="2 3" type="primary">Slc7a6</name>
</gene>
<feature type="region of interest" description="Disordered" evidence="1">
    <location>
        <begin position="1"/>
        <end position="41"/>
    </location>
</feature>
<name>A0A1D5RMA4_MOUSE</name>
<keyword evidence="4" id="KW-1185">Reference proteome</keyword>
<organism evidence="2 4">
    <name type="scientific">Mus musculus</name>
    <name type="common">Mouse</name>
    <dbReference type="NCBI Taxonomy" id="10090"/>
    <lineage>
        <taxon>Eukaryota</taxon>
        <taxon>Metazoa</taxon>
        <taxon>Chordata</taxon>
        <taxon>Craniata</taxon>
        <taxon>Vertebrata</taxon>
        <taxon>Euteleostomi</taxon>
        <taxon>Mammalia</taxon>
        <taxon>Eutheria</taxon>
        <taxon>Euarchontoglires</taxon>
        <taxon>Glires</taxon>
        <taxon>Rodentia</taxon>
        <taxon>Myomorpha</taxon>
        <taxon>Muroidea</taxon>
        <taxon>Muridae</taxon>
        <taxon>Murinae</taxon>
        <taxon>Mus</taxon>
        <taxon>Mus</taxon>
    </lineage>
</organism>
<dbReference type="GeneTree" id="ENSGT00940000158295"/>
<reference evidence="2" key="4">
    <citation type="submission" date="2025-08" db="UniProtKB">
        <authorList>
            <consortium name="Ensembl"/>
        </authorList>
    </citation>
    <scope>IDENTIFICATION</scope>
    <source>
        <strain evidence="2">C57BL/6J</strain>
    </source>
</reference>
<dbReference type="ProteomicsDB" id="363439"/>
<dbReference type="AlphaFoldDB" id="A0A1D5RMA4"/>